<keyword evidence="2" id="KW-0472">Membrane</keyword>
<comment type="caution">
    <text evidence="6">The sequence shown here is derived from an EMBL/GenBank/DDBJ whole genome shotgun (WGS) entry which is preliminary data.</text>
</comment>
<dbReference type="AlphaFoldDB" id="J9GCQ0"/>
<dbReference type="Gene3D" id="2.40.30.170">
    <property type="match status" value="1"/>
</dbReference>
<dbReference type="GO" id="GO:1990281">
    <property type="term" value="C:efflux pump complex"/>
    <property type="evidence" value="ECO:0007669"/>
    <property type="project" value="TreeGrafter"/>
</dbReference>
<dbReference type="EMBL" id="AMCI01004906">
    <property type="protein sequence ID" value="EJW97169.1"/>
    <property type="molecule type" value="Genomic_DNA"/>
</dbReference>
<organism evidence="6">
    <name type="scientific">gut metagenome</name>
    <dbReference type="NCBI Taxonomy" id="749906"/>
    <lineage>
        <taxon>unclassified sequences</taxon>
        <taxon>metagenomes</taxon>
        <taxon>organismal metagenomes</taxon>
    </lineage>
</organism>
<keyword evidence="1" id="KW-0175">Coiled coil</keyword>
<evidence type="ECO:0000313" key="6">
    <source>
        <dbReference type="EMBL" id="EJW97169.1"/>
    </source>
</evidence>
<evidence type="ECO:0000259" key="5">
    <source>
        <dbReference type="Pfam" id="PF25989"/>
    </source>
</evidence>
<keyword evidence="2" id="KW-0812">Transmembrane</keyword>
<dbReference type="InterPro" id="IPR006143">
    <property type="entry name" value="RND_pump_MFP"/>
</dbReference>
<feature type="coiled-coil region" evidence="1">
    <location>
        <begin position="108"/>
        <end position="173"/>
    </location>
</feature>
<dbReference type="NCBIfam" id="TIGR01730">
    <property type="entry name" value="RND_mfp"/>
    <property type="match status" value="1"/>
</dbReference>
<dbReference type="Gene3D" id="1.10.287.470">
    <property type="entry name" value="Helix hairpin bin"/>
    <property type="match status" value="1"/>
</dbReference>
<dbReference type="PANTHER" id="PTHR30469:SF36">
    <property type="entry name" value="BLL3903 PROTEIN"/>
    <property type="match status" value="1"/>
</dbReference>
<dbReference type="Gene3D" id="2.40.420.20">
    <property type="match status" value="1"/>
</dbReference>
<feature type="domain" description="Multidrug resistance protein MdtA-like barrel-sandwich hybrid" evidence="3">
    <location>
        <begin position="82"/>
        <end position="199"/>
    </location>
</feature>
<name>J9GCQ0_9ZZZZ</name>
<dbReference type="InterPro" id="IPR058637">
    <property type="entry name" value="YknX-like_C"/>
</dbReference>
<feature type="domain" description="CusB-like beta-barrel" evidence="4">
    <location>
        <begin position="208"/>
        <end position="280"/>
    </location>
</feature>
<gene>
    <name evidence="6" type="ORF">EVA_14727</name>
</gene>
<evidence type="ECO:0000259" key="3">
    <source>
        <dbReference type="Pfam" id="PF25917"/>
    </source>
</evidence>
<accession>J9GCQ0</accession>
<feature type="domain" description="YknX-like C-terminal permuted SH3-like" evidence="5">
    <location>
        <begin position="287"/>
        <end position="354"/>
    </location>
</feature>
<evidence type="ECO:0000256" key="1">
    <source>
        <dbReference type="SAM" id="Coils"/>
    </source>
</evidence>
<dbReference type="SUPFAM" id="SSF111369">
    <property type="entry name" value="HlyD-like secretion proteins"/>
    <property type="match status" value="1"/>
</dbReference>
<reference evidence="6" key="1">
    <citation type="journal article" date="2012" name="PLoS ONE">
        <title>Gene sets for utilization of primary and secondary nutrition supplies in the distal gut of endangered iberian lynx.</title>
        <authorList>
            <person name="Alcaide M."/>
            <person name="Messina E."/>
            <person name="Richter M."/>
            <person name="Bargiela R."/>
            <person name="Peplies J."/>
            <person name="Huws S.A."/>
            <person name="Newbold C.J."/>
            <person name="Golyshin P.N."/>
            <person name="Simon M.A."/>
            <person name="Lopez G."/>
            <person name="Yakimov M.M."/>
            <person name="Ferrer M."/>
        </authorList>
    </citation>
    <scope>NUCLEOTIDE SEQUENCE</scope>
</reference>
<dbReference type="InterPro" id="IPR058625">
    <property type="entry name" value="MdtA-like_BSH"/>
</dbReference>
<dbReference type="Pfam" id="PF25989">
    <property type="entry name" value="YknX_C"/>
    <property type="match status" value="1"/>
</dbReference>
<dbReference type="GO" id="GO:0015562">
    <property type="term" value="F:efflux transmembrane transporter activity"/>
    <property type="evidence" value="ECO:0007669"/>
    <property type="project" value="TreeGrafter"/>
</dbReference>
<proteinExistence type="predicted"/>
<feature type="transmembrane region" description="Helical" evidence="2">
    <location>
        <begin position="7"/>
        <end position="25"/>
    </location>
</feature>
<dbReference type="InterPro" id="IPR058792">
    <property type="entry name" value="Beta-barrel_RND_2"/>
</dbReference>
<evidence type="ECO:0000259" key="4">
    <source>
        <dbReference type="Pfam" id="PF25954"/>
    </source>
</evidence>
<keyword evidence="2" id="KW-1133">Transmembrane helix</keyword>
<protein>
    <submittedName>
        <fullName evidence="6">Membrane fusion protein</fullName>
    </submittedName>
</protein>
<dbReference type="Gene3D" id="2.40.50.100">
    <property type="match status" value="1"/>
</dbReference>
<dbReference type="Pfam" id="PF25917">
    <property type="entry name" value="BSH_RND"/>
    <property type="match status" value="1"/>
</dbReference>
<dbReference type="PANTHER" id="PTHR30469">
    <property type="entry name" value="MULTIDRUG RESISTANCE PROTEIN MDTA"/>
    <property type="match status" value="1"/>
</dbReference>
<evidence type="ECO:0000256" key="2">
    <source>
        <dbReference type="SAM" id="Phobius"/>
    </source>
</evidence>
<dbReference type="Pfam" id="PF25954">
    <property type="entry name" value="Beta-barrel_RND_2"/>
    <property type="match status" value="1"/>
</dbReference>
<sequence length="358" mass="39551">MNKFVKWGIIGVVAVGMTGLGYYSFIPRTNDELKEVPNRKTSNKKKILEVRATIMKEEQLNDELFVSGSLIPDEEVNLAFESSGKITHIYFKEGSYVEAGTLLAKINDAQLQAQLHKLEAQLKLKNDRLYRQRALLEKEAVSKEAFQEAEANLSTLKAEIEGVKAQIAQTELRAPFSGVIGLRAVSQGAFATTSTRIATLTKTNPLKVEFSVPERYAGTLQPGAKVTFTTEGDLHPRQAELYATDSHVDAETRTYTVRALYNNPKRELVPGRYVNVNLTTREFGNTLAVPSEAIVSEMGIDKVFVYRNGKAQPSPITKGLRTDAKVQVLRGLSVGDTVIVSGTMQLRTGQSVKIMNLK</sequence>